<evidence type="ECO:0000256" key="2">
    <source>
        <dbReference type="ARBA" id="ARBA00022692"/>
    </source>
</evidence>
<protein>
    <submittedName>
        <fullName evidence="7">Major facilitator superfamily domain-containing protein</fullName>
    </submittedName>
</protein>
<feature type="transmembrane region" description="Helical" evidence="6">
    <location>
        <begin position="143"/>
        <end position="163"/>
    </location>
</feature>
<evidence type="ECO:0000256" key="3">
    <source>
        <dbReference type="ARBA" id="ARBA00022989"/>
    </source>
</evidence>
<feature type="region of interest" description="Disordered" evidence="5">
    <location>
        <begin position="260"/>
        <end position="279"/>
    </location>
</feature>
<feature type="transmembrane region" description="Helical" evidence="6">
    <location>
        <begin position="47"/>
        <end position="73"/>
    </location>
</feature>
<evidence type="ECO:0000313" key="7">
    <source>
        <dbReference type="EMBL" id="KAL2820301.1"/>
    </source>
</evidence>
<dbReference type="EMBL" id="JBFXLT010000007">
    <property type="protein sequence ID" value="KAL2820301.1"/>
    <property type="molecule type" value="Genomic_DNA"/>
</dbReference>
<feature type="transmembrane region" description="Helical" evidence="6">
    <location>
        <begin position="418"/>
        <end position="437"/>
    </location>
</feature>
<feature type="compositionally biased region" description="Basic and acidic residues" evidence="5">
    <location>
        <begin position="260"/>
        <end position="269"/>
    </location>
</feature>
<dbReference type="PANTHER" id="PTHR23507">
    <property type="entry name" value="ZGC:174356"/>
    <property type="match status" value="1"/>
</dbReference>
<dbReference type="InterPro" id="IPR036259">
    <property type="entry name" value="MFS_trans_sf"/>
</dbReference>
<proteinExistence type="predicted"/>
<keyword evidence="2 6" id="KW-0812">Transmembrane</keyword>
<feature type="transmembrane region" description="Helical" evidence="6">
    <location>
        <begin position="314"/>
        <end position="334"/>
    </location>
</feature>
<dbReference type="Gene3D" id="1.20.1250.20">
    <property type="entry name" value="MFS general substrate transporter like domains"/>
    <property type="match status" value="1"/>
</dbReference>
<feature type="transmembrane region" description="Helical" evidence="6">
    <location>
        <begin position="112"/>
        <end position="131"/>
    </location>
</feature>
<reference evidence="7 8" key="1">
    <citation type="submission" date="2024-07" db="EMBL/GenBank/DDBJ databases">
        <title>Section-level genome sequencing and comparative genomics of Aspergillus sections Usti and Cavernicolus.</title>
        <authorList>
            <consortium name="Lawrence Berkeley National Laboratory"/>
            <person name="Nybo J.L."/>
            <person name="Vesth T.C."/>
            <person name="Theobald S."/>
            <person name="Frisvad J.C."/>
            <person name="Larsen T.O."/>
            <person name="Kjaerboelling I."/>
            <person name="Rothschild-Mancinelli K."/>
            <person name="Lyhne E.K."/>
            <person name="Kogle M.E."/>
            <person name="Barry K."/>
            <person name="Clum A."/>
            <person name="Na H."/>
            <person name="Ledsgaard L."/>
            <person name="Lin J."/>
            <person name="Lipzen A."/>
            <person name="Kuo A."/>
            <person name="Riley R."/>
            <person name="Mondo S."/>
            <person name="Labutti K."/>
            <person name="Haridas S."/>
            <person name="Pangalinan J."/>
            <person name="Salamov A.A."/>
            <person name="Simmons B.A."/>
            <person name="Magnuson J.K."/>
            <person name="Chen J."/>
            <person name="Drula E."/>
            <person name="Henrissat B."/>
            <person name="Wiebenga A."/>
            <person name="Lubbers R.J."/>
            <person name="Gomes A.C."/>
            <person name="Makela M.R."/>
            <person name="Stajich J."/>
            <person name="Grigoriev I.V."/>
            <person name="Mortensen U.H."/>
            <person name="De Vries R.P."/>
            <person name="Baker S.E."/>
            <person name="Andersen M.R."/>
        </authorList>
    </citation>
    <scope>NUCLEOTIDE SEQUENCE [LARGE SCALE GENOMIC DNA]</scope>
    <source>
        <strain evidence="7 8">CBS 588.65</strain>
    </source>
</reference>
<keyword evidence="8" id="KW-1185">Reference proteome</keyword>
<gene>
    <name evidence="7" type="ORF">BJX63DRAFT_428135</name>
</gene>
<dbReference type="Proteomes" id="UP001610334">
    <property type="component" value="Unassembled WGS sequence"/>
</dbReference>
<sequence length="519" mass="56944">MATQRLDQETTTRKSIADRTLHDTEATPLISGDVPAESSILNGHANLVSLCALLALVVNIGTILTTIPTIQIIEHIVCHDMSPDLSSFSQSSSDPRCKELDVQGELAEIRGWSNAIAILPSLLVSIPYGILADRFGRRPVLRLSVLGISLMLIQQMIILAWPNAIPVKFIVSSGLFLLVGGGPSMLIAMLMTMLADTLPVSQHTTVFSYISGISLIAQIFVTPLAAFFMSFDPWIPMWLGSGLIIIGNLLALLFPETKSSDQRSGERTTDSVTQEEEEEESNLLLVVPLLHQTLCKHICNTIAHESSHIWLSILCNRAILPLLLGFVMTQMISYTTDEMLLQYSTKRFDWKWETATYISTAGSLTTLASLCLLPYLTKNVNPPRLYFTPPTHEIFFMLCLSTVMMLGHLFLALSSKPWLLILGLALSSMGEALSLLCRAMLNSLVDAQFIALLNTAIATMEQLATLVSAPLFSYLLRSGFELGGAWISLPYFLSAATAGIIVALTLIHRVPRNKGEREV</sequence>
<evidence type="ECO:0000256" key="1">
    <source>
        <dbReference type="ARBA" id="ARBA00004141"/>
    </source>
</evidence>
<feature type="transmembrane region" description="Helical" evidence="6">
    <location>
        <begin position="169"/>
        <end position="194"/>
    </location>
</feature>
<evidence type="ECO:0000313" key="8">
    <source>
        <dbReference type="Proteomes" id="UP001610334"/>
    </source>
</evidence>
<comment type="subcellular location">
    <subcellularLocation>
        <location evidence="1">Membrane</location>
        <topology evidence="1">Multi-pass membrane protein</topology>
    </subcellularLocation>
</comment>
<feature type="transmembrane region" description="Helical" evidence="6">
    <location>
        <begin position="484"/>
        <end position="507"/>
    </location>
</feature>
<dbReference type="Pfam" id="PF07690">
    <property type="entry name" value="MFS_1"/>
    <property type="match status" value="1"/>
</dbReference>
<dbReference type="CDD" id="cd06174">
    <property type="entry name" value="MFS"/>
    <property type="match status" value="1"/>
</dbReference>
<keyword evidence="3 6" id="KW-1133">Transmembrane helix</keyword>
<name>A0ABR4HY48_9EURO</name>
<evidence type="ECO:0000256" key="4">
    <source>
        <dbReference type="ARBA" id="ARBA00023136"/>
    </source>
</evidence>
<evidence type="ECO:0000256" key="6">
    <source>
        <dbReference type="SAM" id="Phobius"/>
    </source>
</evidence>
<evidence type="ECO:0000256" key="5">
    <source>
        <dbReference type="SAM" id="MobiDB-lite"/>
    </source>
</evidence>
<feature type="transmembrane region" description="Helical" evidence="6">
    <location>
        <begin position="449"/>
        <end position="472"/>
    </location>
</feature>
<feature type="transmembrane region" description="Helical" evidence="6">
    <location>
        <begin position="235"/>
        <end position="254"/>
    </location>
</feature>
<dbReference type="SUPFAM" id="SSF103473">
    <property type="entry name" value="MFS general substrate transporter"/>
    <property type="match status" value="1"/>
</dbReference>
<dbReference type="PANTHER" id="PTHR23507:SF1">
    <property type="entry name" value="FI18259P1-RELATED"/>
    <property type="match status" value="1"/>
</dbReference>
<comment type="caution">
    <text evidence="7">The sequence shown here is derived from an EMBL/GenBank/DDBJ whole genome shotgun (WGS) entry which is preliminary data.</text>
</comment>
<feature type="transmembrane region" description="Helical" evidence="6">
    <location>
        <begin position="206"/>
        <end position="229"/>
    </location>
</feature>
<dbReference type="InterPro" id="IPR011701">
    <property type="entry name" value="MFS"/>
</dbReference>
<feature type="transmembrane region" description="Helical" evidence="6">
    <location>
        <begin position="354"/>
        <end position="373"/>
    </location>
</feature>
<organism evidence="7 8">
    <name type="scientific">Aspergillus granulosus</name>
    <dbReference type="NCBI Taxonomy" id="176169"/>
    <lineage>
        <taxon>Eukaryota</taxon>
        <taxon>Fungi</taxon>
        <taxon>Dikarya</taxon>
        <taxon>Ascomycota</taxon>
        <taxon>Pezizomycotina</taxon>
        <taxon>Eurotiomycetes</taxon>
        <taxon>Eurotiomycetidae</taxon>
        <taxon>Eurotiales</taxon>
        <taxon>Aspergillaceae</taxon>
        <taxon>Aspergillus</taxon>
        <taxon>Aspergillus subgen. Nidulantes</taxon>
    </lineage>
</organism>
<feature type="transmembrane region" description="Helical" evidence="6">
    <location>
        <begin position="394"/>
        <end position="412"/>
    </location>
</feature>
<keyword evidence="4 6" id="KW-0472">Membrane</keyword>
<accession>A0ABR4HY48</accession>